<dbReference type="Proteomes" id="UP000078368">
    <property type="component" value="Unassembled WGS sequence"/>
</dbReference>
<proteinExistence type="predicted"/>
<dbReference type="EMBL" id="LVZK01000001">
    <property type="protein sequence ID" value="OAP86551.1"/>
    <property type="molecule type" value="Genomic_DNA"/>
</dbReference>
<reference evidence="1 2" key="1">
    <citation type="submission" date="2016-04" db="EMBL/GenBank/DDBJ databases">
        <title>Peptidophaga gingivicola gen. nov., sp. nov., isolated from human subgingival plaque.</title>
        <authorList>
            <person name="Beall C.J."/>
            <person name="Mokrzan E.M."/>
            <person name="Griffen A.L."/>
            <person name="Leys E.J."/>
        </authorList>
    </citation>
    <scope>NUCLEOTIDE SEQUENCE [LARGE SCALE GENOMIC DNA]</scope>
    <source>
        <strain evidence="1 2">BA112</strain>
    </source>
</reference>
<accession>A0A179B5Z9</accession>
<sequence>MAFVLNLPSIDARMVLGQLQMRQERPVLADDMPTTPAANFFALRVWKVGIDLSSKQELWYKVLK</sequence>
<protein>
    <submittedName>
        <fullName evidence="1">Uncharacterized protein</fullName>
    </submittedName>
</protein>
<organism evidence="1 2">
    <name type="scientific">Peptidiphaga gingivicola</name>
    <dbReference type="NCBI Taxonomy" id="2741497"/>
    <lineage>
        <taxon>Bacteria</taxon>
        <taxon>Bacillati</taxon>
        <taxon>Actinomycetota</taxon>
        <taxon>Actinomycetes</taxon>
        <taxon>Actinomycetales</taxon>
        <taxon>Actinomycetaceae</taxon>
        <taxon>Peptidiphaga</taxon>
    </lineage>
</organism>
<comment type="caution">
    <text evidence="1">The sequence shown here is derived from an EMBL/GenBank/DDBJ whole genome shotgun (WGS) entry which is preliminary data.</text>
</comment>
<keyword evidence="2" id="KW-1185">Reference proteome</keyword>
<dbReference type="AlphaFoldDB" id="A0A179B5Z9"/>
<name>A0A179B5Z9_9ACTO</name>
<gene>
    <name evidence="1" type="ORF">A4H34_05320</name>
</gene>
<evidence type="ECO:0000313" key="2">
    <source>
        <dbReference type="Proteomes" id="UP000078368"/>
    </source>
</evidence>
<evidence type="ECO:0000313" key="1">
    <source>
        <dbReference type="EMBL" id="OAP86551.1"/>
    </source>
</evidence>
<dbReference type="STRING" id="1823756.A4H34_05320"/>